<dbReference type="EMBL" id="GGEC01089732">
    <property type="protein sequence ID" value="MBX70216.1"/>
    <property type="molecule type" value="Transcribed_RNA"/>
</dbReference>
<reference evidence="1" key="1">
    <citation type="submission" date="2018-02" db="EMBL/GenBank/DDBJ databases">
        <title>Rhizophora mucronata_Transcriptome.</title>
        <authorList>
            <person name="Meera S.P."/>
            <person name="Sreeshan A."/>
            <person name="Augustine A."/>
        </authorList>
    </citation>
    <scope>NUCLEOTIDE SEQUENCE</scope>
    <source>
        <tissue evidence="1">Leaf</tissue>
    </source>
</reference>
<protein>
    <submittedName>
        <fullName evidence="1">Uncharacterized protein</fullName>
    </submittedName>
</protein>
<organism evidence="1">
    <name type="scientific">Rhizophora mucronata</name>
    <name type="common">Asiatic mangrove</name>
    <dbReference type="NCBI Taxonomy" id="61149"/>
    <lineage>
        <taxon>Eukaryota</taxon>
        <taxon>Viridiplantae</taxon>
        <taxon>Streptophyta</taxon>
        <taxon>Embryophyta</taxon>
        <taxon>Tracheophyta</taxon>
        <taxon>Spermatophyta</taxon>
        <taxon>Magnoliopsida</taxon>
        <taxon>eudicotyledons</taxon>
        <taxon>Gunneridae</taxon>
        <taxon>Pentapetalae</taxon>
        <taxon>rosids</taxon>
        <taxon>fabids</taxon>
        <taxon>Malpighiales</taxon>
        <taxon>Rhizophoraceae</taxon>
        <taxon>Rhizophora</taxon>
    </lineage>
</organism>
<sequence>MPSKHCTLWVKVHANLVKINVKKSKQQKNIYIAS</sequence>
<accession>A0A2P2QT99</accession>
<name>A0A2P2QT99_RHIMU</name>
<dbReference type="AlphaFoldDB" id="A0A2P2QT99"/>
<proteinExistence type="predicted"/>
<evidence type="ECO:0000313" key="1">
    <source>
        <dbReference type="EMBL" id="MBX70216.1"/>
    </source>
</evidence>